<protein>
    <submittedName>
        <fullName evidence="2">DUF2975 domain-containing protein</fullName>
    </submittedName>
</protein>
<name>A0ABN4TT63_9BURK</name>
<evidence type="ECO:0000313" key="3">
    <source>
        <dbReference type="Proteomes" id="UP000177515"/>
    </source>
</evidence>
<keyword evidence="3" id="KW-1185">Reference proteome</keyword>
<sequence>MEISILSSYAASHPESTAMRRIRKLSDRMRCLTTSGAVIALASMVWIWFGLPDATLEKVVRQHIPASSAFAVHVSLWHRVEGFLATSISLGLLSCALYQARQMFVTFGRGEVLTVEVAKCLRRLAMASISLGLSSPLVKLLVGLLLIGEPGKPYWIFILTLGDYFVCLLGGLLLAIAWALVIAAQVAEENKGFV</sequence>
<keyword evidence="1" id="KW-1133">Transmembrane helix</keyword>
<dbReference type="Proteomes" id="UP000177515">
    <property type="component" value="Chromosome 2"/>
</dbReference>
<dbReference type="Pfam" id="PF11188">
    <property type="entry name" value="DUF2975"/>
    <property type="match status" value="1"/>
</dbReference>
<feature type="transmembrane region" description="Helical" evidence="1">
    <location>
        <begin position="154"/>
        <end position="181"/>
    </location>
</feature>
<gene>
    <name evidence="2" type="ORF">BKK80_27355</name>
</gene>
<feature type="transmembrane region" description="Helical" evidence="1">
    <location>
        <begin position="29"/>
        <end position="49"/>
    </location>
</feature>
<dbReference type="InterPro" id="IPR021354">
    <property type="entry name" value="DUF2975"/>
</dbReference>
<organism evidence="2 3">
    <name type="scientific">Cupriavidus malaysiensis</name>
    <dbReference type="NCBI Taxonomy" id="367825"/>
    <lineage>
        <taxon>Bacteria</taxon>
        <taxon>Pseudomonadati</taxon>
        <taxon>Pseudomonadota</taxon>
        <taxon>Betaproteobacteria</taxon>
        <taxon>Burkholderiales</taxon>
        <taxon>Burkholderiaceae</taxon>
        <taxon>Cupriavidus</taxon>
    </lineage>
</organism>
<evidence type="ECO:0000256" key="1">
    <source>
        <dbReference type="SAM" id="Phobius"/>
    </source>
</evidence>
<reference evidence="2 3" key="1">
    <citation type="submission" date="2016-10" db="EMBL/GenBank/DDBJ databases">
        <title>Complete genome sequences of three Cupriavidus strains isolated from various Malaysian environments.</title>
        <authorList>
            <person name="Abdullah A.A.-A."/>
            <person name="Shafie N.A.H."/>
            <person name="Lau N.S."/>
        </authorList>
    </citation>
    <scope>NUCLEOTIDE SEQUENCE [LARGE SCALE GENOMIC DNA]</scope>
    <source>
        <strain evidence="2 3">USMAA1020</strain>
    </source>
</reference>
<dbReference type="EMBL" id="CP017755">
    <property type="protein sequence ID" value="AOZ09476.1"/>
    <property type="molecule type" value="Genomic_DNA"/>
</dbReference>
<keyword evidence="1" id="KW-0472">Membrane</keyword>
<dbReference type="RefSeq" id="WP_071020098.1">
    <property type="nucleotide sequence ID" value="NZ_CP017755.1"/>
</dbReference>
<evidence type="ECO:0000313" key="2">
    <source>
        <dbReference type="EMBL" id="AOZ09476.1"/>
    </source>
</evidence>
<proteinExistence type="predicted"/>
<keyword evidence="1" id="KW-0812">Transmembrane</keyword>
<accession>A0ABN4TT63</accession>
<feature type="transmembrane region" description="Helical" evidence="1">
    <location>
        <begin position="82"/>
        <end position="100"/>
    </location>
</feature>
<feature type="transmembrane region" description="Helical" evidence="1">
    <location>
        <begin position="124"/>
        <end position="148"/>
    </location>
</feature>